<evidence type="ECO:0000313" key="2">
    <source>
        <dbReference type="EMBL" id="HIX06969.1"/>
    </source>
</evidence>
<evidence type="ECO:0000256" key="1">
    <source>
        <dbReference type="SAM" id="MobiDB-lite"/>
    </source>
</evidence>
<comment type="caution">
    <text evidence="2">The sequence shown here is derived from an EMBL/GenBank/DDBJ whole genome shotgun (WGS) entry which is preliminary data.</text>
</comment>
<dbReference type="AlphaFoldDB" id="A0A9D2AEQ1"/>
<organism evidence="2 3">
    <name type="scientific">Candidatus Borkfalkia faecipullorum</name>
    <dbReference type="NCBI Taxonomy" id="2838510"/>
    <lineage>
        <taxon>Bacteria</taxon>
        <taxon>Bacillati</taxon>
        <taxon>Bacillota</taxon>
        <taxon>Clostridia</taxon>
        <taxon>Christensenellales</taxon>
        <taxon>Christensenellaceae</taxon>
        <taxon>Candidatus Borkfalkia</taxon>
    </lineage>
</organism>
<reference evidence="2" key="1">
    <citation type="journal article" date="2021" name="PeerJ">
        <title>Extensive microbial diversity within the chicken gut microbiome revealed by metagenomics and culture.</title>
        <authorList>
            <person name="Gilroy R."/>
            <person name="Ravi A."/>
            <person name="Getino M."/>
            <person name="Pursley I."/>
            <person name="Horton D.L."/>
            <person name="Alikhan N.F."/>
            <person name="Baker D."/>
            <person name="Gharbi K."/>
            <person name="Hall N."/>
            <person name="Watson M."/>
            <person name="Adriaenssens E.M."/>
            <person name="Foster-Nyarko E."/>
            <person name="Jarju S."/>
            <person name="Secka A."/>
            <person name="Antonio M."/>
            <person name="Oren A."/>
            <person name="Chaudhuri R.R."/>
            <person name="La Ragione R."/>
            <person name="Hildebrand F."/>
            <person name="Pallen M.J."/>
        </authorList>
    </citation>
    <scope>NUCLEOTIDE SEQUENCE</scope>
    <source>
        <strain evidence="2">811</strain>
    </source>
</reference>
<feature type="region of interest" description="Disordered" evidence="1">
    <location>
        <begin position="388"/>
        <end position="442"/>
    </location>
</feature>
<name>A0A9D2AEQ1_9FIRM</name>
<dbReference type="EMBL" id="DXFX01000009">
    <property type="protein sequence ID" value="HIX06969.1"/>
    <property type="molecule type" value="Genomic_DNA"/>
</dbReference>
<reference evidence="2" key="2">
    <citation type="submission" date="2021-04" db="EMBL/GenBank/DDBJ databases">
        <authorList>
            <person name="Gilroy R."/>
        </authorList>
    </citation>
    <scope>NUCLEOTIDE SEQUENCE</scope>
    <source>
        <strain evidence="2">811</strain>
    </source>
</reference>
<evidence type="ECO:0000313" key="3">
    <source>
        <dbReference type="Proteomes" id="UP000824204"/>
    </source>
</evidence>
<sequence length="442" mass="50023">MGTENTALGQQAGKVTFDASDYRTYLSYEKFQGLSSDQREALFKFASQQTADEKGLKQVDFEAERVLPDKDGRLWGGSCSQKFSQIIKKFEGHELSMNSYCWNRDSITAPYSSCRTMYHELEHAAQFERSIDRGIKNSDPAALEMRLNDGHYYRSNGDKAVLTPTGLTLSKRFGNAADANNNIDFHLYQAQACETEARRAGIRGLEEMQKYNREHGISDYHLDAYVSAAKAEEAHINRSIMKDLGMHPREQMAKEQLSQIPKSKISEEDRARVLQYAREKDYEMASEVLRDNARGQISEEEVREQFDKNIGYPDFFESQEYQSKKATYAERLNYQMPKYRWSENASENENSQSFFDSLASKVEGKIEEKLDNVPGEKFFSGIERRAEGNAGGQNAAAASLEETQGKSDFFDRTESGQTAEKSASASAEEEARKRGAGQGQTL</sequence>
<dbReference type="Proteomes" id="UP000824204">
    <property type="component" value="Unassembled WGS sequence"/>
</dbReference>
<accession>A0A9D2AEQ1</accession>
<protein>
    <submittedName>
        <fullName evidence="2">Uncharacterized protein</fullName>
    </submittedName>
</protein>
<gene>
    <name evidence="2" type="ORF">H9741_00670</name>
</gene>
<proteinExistence type="predicted"/>
<feature type="compositionally biased region" description="Basic and acidic residues" evidence="1">
    <location>
        <begin position="403"/>
        <end position="414"/>
    </location>
</feature>